<keyword evidence="2" id="KW-0812">Transmembrane</keyword>
<dbReference type="OrthoDB" id="152713at2"/>
<dbReference type="PROSITE" id="PS51746">
    <property type="entry name" value="PPM_2"/>
    <property type="match status" value="1"/>
</dbReference>
<dbReference type="SMART" id="SM00331">
    <property type="entry name" value="PP2C_SIG"/>
    <property type="match status" value="1"/>
</dbReference>
<dbReference type="Gene3D" id="3.60.40.10">
    <property type="entry name" value="PPM-type phosphatase domain"/>
    <property type="match status" value="1"/>
</dbReference>
<dbReference type="InterPro" id="IPR001932">
    <property type="entry name" value="PPM-type_phosphatase-like_dom"/>
</dbReference>
<evidence type="ECO:0000313" key="5">
    <source>
        <dbReference type="Proteomes" id="UP000215027"/>
    </source>
</evidence>
<gene>
    <name evidence="4" type="ORF">CFX0092_B0199</name>
</gene>
<dbReference type="InterPro" id="IPR015655">
    <property type="entry name" value="PP2C"/>
</dbReference>
<evidence type="ECO:0000313" key="4">
    <source>
        <dbReference type="EMBL" id="CUS05733.1"/>
    </source>
</evidence>
<reference evidence="4" key="1">
    <citation type="submission" date="2016-01" db="EMBL/GenBank/DDBJ databases">
        <authorList>
            <person name="Mcilroy J.S."/>
            <person name="Karst M S."/>
            <person name="Albertsen M."/>
        </authorList>
    </citation>
    <scope>NUCLEOTIDE SEQUENCE</scope>
    <source>
        <strain evidence="4">Cfx-K</strain>
    </source>
</reference>
<dbReference type="KEGG" id="pbf:CFX0092_B0199"/>
<dbReference type="PRINTS" id="PR01217">
    <property type="entry name" value="PRICHEXTENSN"/>
</dbReference>
<evidence type="ECO:0000256" key="1">
    <source>
        <dbReference type="SAM" id="MobiDB-lite"/>
    </source>
</evidence>
<accession>A0A161KBB8</accession>
<feature type="domain" description="PPM-type phosphatase" evidence="3">
    <location>
        <begin position="29"/>
        <end position="251"/>
    </location>
</feature>
<proteinExistence type="predicted"/>
<dbReference type="SUPFAM" id="SSF81606">
    <property type="entry name" value="PP2C-like"/>
    <property type="match status" value="1"/>
</dbReference>
<dbReference type="AlphaFoldDB" id="A0A161KBB8"/>
<dbReference type="InterPro" id="IPR036457">
    <property type="entry name" value="PPM-type-like_dom_sf"/>
</dbReference>
<dbReference type="CDD" id="cd00143">
    <property type="entry name" value="PP2Cc"/>
    <property type="match status" value="1"/>
</dbReference>
<organism evidence="4 5">
    <name type="scientific">Candidatus Promineifilum breve</name>
    <dbReference type="NCBI Taxonomy" id="1806508"/>
    <lineage>
        <taxon>Bacteria</taxon>
        <taxon>Bacillati</taxon>
        <taxon>Chloroflexota</taxon>
        <taxon>Ardenticatenia</taxon>
        <taxon>Candidatus Promineifilales</taxon>
        <taxon>Candidatus Promineifilaceae</taxon>
        <taxon>Candidatus Promineifilum</taxon>
    </lineage>
</organism>
<feature type="region of interest" description="Disordered" evidence="1">
    <location>
        <begin position="477"/>
        <end position="543"/>
    </location>
</feature>
<dbReference type="Proteomes" id="UP000215027">
    <property type="component" value="Chromosome II"/>
</dbReference>
<protein>
    <recommendedName>
        <fullName evidence="3">PPM-type phosphatase domain-containing protein</fullName>
    </recommendedName>
</protein>
<dbReference type="Pfam" id="PF13672">
    <property type="entry name" value="PP2C_2"/>
    <property type="match status" value="1"/>
</dbReference>
<feature type="region of interest" description="Disordered" evidence="1">
    <location>
        <begin position="1"/>
        <end position="33"/>
    </location>
</feature>
<keyword evidence="5" id="KW-1185">Reference proteome</keyword>
<evidence type="ECO:0000259" key="3">
    <source>
        <dbReference type="PROSITE" id="PS51746"/>
    </source>
</evidence>
<dbReference type="PANTHER" id="PTHR47992">
    <property type="entry name" value="PROTEIN PHOSPHATASE"/>
    <property type="match status" value="1"/>
</dbReference>
<dbReference type="SMART" id="SM00332">
    <property type="entry name" value="PP2Cc"/>
    <property type="match status" value="1"/>
</dbReference>
<dbReference type="EMBL" id="LN890656">
    <property type="protein sequence ID" value="CUS05733.1"/>
    <property type="molecule type" value="Genomic_DNA"/>
</dbReference>
<keyword evidence="2" id="KW-0472">Membrane</keyword>
<feature type="compositionally biased region" description="Basic and acidic residues" evidence="1">
    <location>
        <begin position="9"/>
        <end position="33"/>
    </location>
</feature>
<feature type="compositionally biased region" description="Pro residues" evidence="1">
    <location>
        <begin position="481"/>
        <end position="517"/>
    </location>
</feature>
<dbReference type="RefSeq" id="WP_095045105.1">
    <property type="nucleotide sequence ID" value="NZ_LN890656.1"/>
</dbReference>
<sequence>MTMAISHKGKTDTGKVRQHNEDAFYPDPRDGTHDPSGVAAAGQLFIVADGVGGNRGGARASHLAVTRLPAFFYGATNGDPVRGLKVAFNSVAHEIVSEAAANPDRANMSCTVVAAVIKDGAATIAHLGDARAYLLRGGLLQPLTTDHTWVQMQVEKGTLSAAEAENHPDRNVITKSMGNPSFPEPTVRQIALQAGDRLLLCSDGLCGLATDAEMAAVLNRAANPAAAVEPLIELANRKGGSDNITAVVIQAGPGGAVAAPPRRSNAGLIVGALVGLVLLLAAFVVLRPQGSGVGNGPPAAEATGTGGPGTVVAVVAGPTLEPGAPTSTLAAGVVATEMVTVTETVAVAVVATLPATAAAPTVAVVATPIKPVLIRPGASCQPGNVGQNYTVPAEGVRFVWTDNGNPPPAGAWIVRYGTSSGLKMVETPPQQDGNTWSVLVNGSEFAAAGDYMWQVSYTANGQPVASDRWCFRIEAAAPTDTPEPPQTRPSDTPEPPTPTNTPMPPTPTNTPLPPTPTSTPVARPTDPTATATAPAVPTASPTP</sequence>
<keyword evidence="2" id="KW-1133">Transmembrane helix</keyword>
<dbReference type="GO" id="GO:0004722">
    <property type="term" value="F:protein serine/threonine phosphatase activity"/>
    <property type="evidence" value="ECO:0007669"/>
    <property type="project" value="InterPro"/>
</dbReference>
<feature type="compositionally biased region" description="Low complexity" evidence="1">
    <location>
        <begin position="518"/>
        <end position="543"/>
    </location>
</feature>
<evidence type="ECO:0000256" key="2">
    <source>
        <dbReference type="SAM" id="Phobius"/>
    </source>
</evidence>
<feature type="transmembrane region" description="Helical" evidence="2">
    <location>
        <begin position="266"/>
        <end position="286"/>
    </location>
</feature>
<name>A0A161KBB8_9CHLR</name>